<feature type="signal peptide" evidence="1">
    <location>
        <begin position="1"/>
        <end position="23"/>
    </location>
</feature>
<evidence type="ECO:0000313" key="2">
    <source>
        <dbReference type="EMBL" id="KAJ8985178.1"/>
    </source>
</evidence>
<name>A0ABQ9K6E1_9CUCU</name>
<accession>A0ABQ9K6E1</accession>
<dbReference type="EMBL" id="JAPWTJ010000018">
    <property type="protein sequence ID" value="KAJ8985178.1"/>
    <property type="molecule type" value="Genomic_DNA"/>
</dbReference>
<reference evidence="2" key="1">
    <citation type="journal article" date="2023" name="Insect Mol. Biol.">
        <title>Genome sequencing provides insights into the evolution of gene families encoding plant cell wall-degrading enzymes in longhorned beetles.</title>
        <authorList>
            <person name="Shin N.R."/>
            <person name="Okamura Y."/>
            <person name="Kirsch R."/>
            <person name="Pauchet Y."/>
        </authorList>
    </citation>
    <scope>NUCLEOTIDE SEQUENCE</scope>
    <source>
        <strain evidence="2">MMC_N1</strain>
    </source>
</reference>
<proteinExistence type="predicted"/>
<dbReference type="Proteomes" id="UP001162164">
    <property type="component" value="Unassembled WGS sequence"/>
</dbReference>
<gene>
    <name evidence="2" type="ORF">NQ317_018207</name>
</gene>
<comment type="caution">
    <text evidence="2">The sequence shown here is derived from an EMBL/GenBank/DDBJ whole genome shotgun (WGS) entry which is preliminary data.</text>
</comment>
<sequence length="112" mass="12927">MKAAVLKIFAVLVVVFGVQQVVARPNRVKRVSDSHLADLETKIALNNKVKGFAITMPVGAGRIDPLKIGRKRRSQSRFLDVLFNQSEEDNGDPIDYNDFLYNYRHQRDYYYH</sequence>
<evidence type="ECO:0000313" key="3">
    <source>
        <dbReference type="Proteomes" id="UP001162164"/>
    </source>
</evidence>
<protein>
    <submittedName>
        <fullName evidence="2">Uncharacterized protein</fullName>
    </submittedName>
</protein>
<evidence type="ECO:0000256" key="1">
    <source>
        <dbReference type="SAM" id="SignalP"/>
    </source>
</evidence>
<keyword evidence="1" id="KW-0732">Signal</keyword>
<keyword evidence="3" id="KW-1185">Reference proteome</keyword>
<organism evidence="2 3">
    <name type="scientific">Molorchus minor</name>
    <dbReference type="NCBI Taxonomy" id="1323400"/>
    <lineage>
        <taxon>Eukaryota</taxon>
        <taxon>Metazoa</taxon>
        <taxon>Ecdysozoa</taxon>
        <taxon>Arthropoda</taxon>
        <taxon>Hexapoda</taxon>
        <taxon>Insecta</taxon>
        <taxon>Pterygota</taxon>
        <taxon>Neoptera</taxon>
        <taxon>Endopterygota</taxon>
        <taxon>Coleoptera</taxon>
        <taxon>Polyphaga</taxon>
        <taxon>Cucujiformia</taxon>
        <taxon>Chrysomeloidea</taxon>
        <taxon>Cerambycidae</taxon>
        <taxon>Lamiinae</taxon>
        <taxon>Monochamini</taxon>
        <taxon>Molorchus</taxon>
    </lineage>
</organism>
<feature type="chain" id="PRO_5046930721" evidence="1">
    <location>
        <begin position="24"/>
        <end position="112"/>
    </location>
</feature>